<name>A0A0C2GVE8_9BILA</name>
<keyword evidence="1" id="KW-0732">Signal</keyword>
<dbReference type="PANTHER" id="PTHR39377:SF2">
    <property type="entry name" value="PROTEIN CBG12456"/>
    <property type="match status" value="1"/>
</dbReference>
<reference evidence="2 3" key="1">
    <citation type="submission" date="2013-12" db="EMBL/GenBank/DDBJ databases">
        <title>Draft genome of the parsitic nematode Ancylostoma duodenale.</title>
        <authorList>
            <person name="Mitreva M."/>
        </authorList>
    </citation>
    <scope>NUCLEOTIDE SEQUENCE [LARGE SCALE GENOMIC DNA]</scope>
    <source>
        <strain evidence="2 3">Zhejiang</strain>
    </source>
</reference>
<organism evidence="2 3">
    <name type="scientific">Ancylostoma duodenale</name>
    <dbReference type="NCBI Taxonomy" id="51022"/>
    <lineage>
        <taxon>Eukaryota</taxon>
        <taxon>Metazoa</taxon>
        <taxon>Ecdysozoa</taxon>
        <taxon>Nematoda</taxon>
        <taxon>Chromadorea</taxon>
        <taxon>Rhabditida</taxon>
        <taxon>Rhabditina</taxon>
        <taxon>Rhabditomorpha</taxon>
        <taxon>Strongyloidea</taxon>
        <taxon>Ancylostomatidae</taxon>
        <taxon>Ancylostomatinae</taxon>
        <taxon>Ancylostoma</taxon>
    </lineage>
</organism>
<protein>
    <submittedName>
        <fullName evidence="2">Uncharacterized protein</fullName>
    </submittedName>
</protein>
<dbReference type="AlphaFoldDB" id="A0A0C2GVE8"/>
<keyword evidence="3" id="KW-1185">Reference proteome</keyword>
<sequence>MHLHPILLVVCAFFLPALAQYGYNPYQSYQYSYPAYSSSYYSSYSYPSYYSRSPYGYSQYPSYYSNSYYPIYNRQPSFGLASLFRGAGVDQYGNTYIGTPRNGIFITCNGRGCPGRGK</sequence>
<gene>
    <name evidence="2" type="ORF">ANCDUO_06681</name>
</gene>
<evidence type="ECO:0000256" key="1">
    <source>
        <dbReference type="SAM" id="SignalP"/>
    </source>
</evidence>
<feature type="signal peptide" evidence="1">
    <location>
        <begin position="1"/>
        <end position="19"/>
    </location>
</feature>
<dbReference type="OrthoDB" id="5771130at2759"/>
<dbReference type="PANTHER" id="PTHR39377">
    <property type="entry name" value="PROTEIN CBG18423-RELATED"/>
    <property type="match status" value="1"/>
</dbReference>
<dbReference type="EMBL" id="KN728926">
    <property type="protein sequence ID" value="KIH63029.1"/>
    <property type="molecule type" value="Genomic_DNA"/>
</dbReference>
<dbReference type="Proteomes" id="UP000054047">
    <property type="component" value="Unassembled WGS sequence"/>
</dbReference>
<feature type="chain" id="PRO_5002149571" evidence="1">
    <location>
        <begin position="20"/>
        <end position="118"/>
    </location>
</feature>
<accession>A0A0C2GVE8</accession>
<proteinExistence type="predicted"/>
<evidence type="ECO:0000313" key="3">
    <source>
        <dbReference type="Proteomes" id="UP000054047"/>
    </source>
</evidence>
<evidence type="ECO:0000313" key="2">
    <source>
        <dbReference type="EMBL" id="KIH63029.1"/>
    </source>
</evidence>